<keyword evidence="2" id="KW-1185">Reference proteome</keyword>
<keyword evidence="1" id="KW-0472">Membrane</keyword>
<proteinExistence type="predicted"/>
<evidence type="ECO:0000313" key="2">
    <source>
        <dbReference type="Proteomes" id="UP000515211"/>
    </source>
</evidence>
<reference evidence="3" key="2">
    <citation type="submission" date="2025-08" db="UniProtKB">
        <authorList>
            <consortium name="RefSeq"/>
        </authorList>
    </citation>
    <scope>IDENTIFICATION</scope>
    <source>
        <tissue evidence="3">Whole plant</tissue>
    </source>
</reference>
<organism evidence="2 3">
    <name type="scientific">Arachis duranensis</name>
    <name type="common">Wild peanut</name>
    <dbReference type="NCBI Taxonomy" id="130453"/>
    <lineage>
        <taxon>Eukaryota</taxon>
        <taxon>Viridiplantae</taxon>
        <taxon>Streptophyta</taxon>
        <taxon>Embryophyta</taxon>
        <taxon>Tracheophyta</taxon>
        <taxon>Spermatophyta</taxon>
        <taxon>Magnoliopsida</taxon>
        <taxon>eudicotyledons</taxon>
        <taxon>Gunneridae</taxon>
        <taxon>Pentapetalae</taxon>
        <taxon>rosids</taxon>
        <taxon>fabids</taxon>
        <taxon>Fabales</taxon>
        <taxon>Fabaceae</taxon>
        <taxon>Papilionoideae</taxon>
        <taxon>50 kb inversion clade</taxon>
        <taxon>dalbergioids sensu lato</taxon>
        <taxon>Dalbergieae</taxon>
        <taxon>Pterocarpus clade</taxon>
        <taxon>Arachis</taxon>
    </lineage>
</organism>
<dbReference type="KEGG" id="adu:107459161"/>
<evidence type="ECO:0000313" key="3">
    <source>
        <dbReference type="RefSeq" id="XP_052107563.1"/>
    </source>
</evidence>
<accession>A0A9C6TF24</accession>
<feature type="transmembrane region" description="Helical" evidence="1">
    <location>
        <begin position="112"/>
        <end position="131"/>
    </location>
</feature>
<dbReference type="AlphaFoldDB" id="A0A9C6TF24"/>
<reference evidence="2" key="1">
    <citation type="journal article" date="2016" name="Nat. Genet.">
        <title>The genome sequences of Arachis duranensis and Arachis ipaensis, the diploid ancestors of cultivated peanut.</title>
        <authorList>
            <person name="Bertioli D.J."/>
            <person name="Cannon S.B."/>
            <person name="Froenicke L."/>
            <person name="Huang G."/>
            <person name="Farmer A.D."/>
            <person name="Cannon E.K."/>
            <person name="Liu X."/>
            <person name="Gao D."/>
            <person name="Clevenger J."/>
            <person name="Dash S."/>
            <person name="Ren L."/>
            <person name="Moretzsohn M.C."/>
            <person name="Shirasawa K."/>
            <person name="Huang W."/>
            <person name="Vidigal B."/>
            <person name="Abernathy B."/>
            <person name="Chu Y."/>
            <person name="Niederhuth C.E."/>
            <person name="Umale P."/>
            <person name="Araujo A.C."/>
            <person name="Kozik A."/>
            <person name="Kim K.D."/>
            <person name="Burow M.D."/>
            <person name="Varshney R.K."/>
            <person name="Wang X."/>
            <person name="Zhang X."/>
            <person name="Barkley N."/>
            <person name="Guimaraes P.M."/>
            <person name="Isobe S."/>
            <person name="Guo B."/>
            <person name="Liao B."/>
            <person name="Stalker H.T."/>
            <person name="Schmitz R.J."/>
            <person name="Scheffler B.E."/>
            <person name="Leal-Bertioli S.C."/>
            <person name="Xun X."/>
            <person name="Jackson S.A."/>
            <person name="Michelmore R."/>
            <person name="Ozias-Akins P."/>
        </authorList>
    </citation>
    <scope>NUCLEOTIDE SEQUENCE [LARGE SCALE GENOMIC DNA]</scope>
    <source>
        <strain evidence="2">cv. V14167</strain>
    </source>
</reference>
<keyword evidence="1" id="KW-1133">Transmembrane helix</keyword>
<dbReference type="RefSeq" id="XP_052107563.1">
    <property type="nucleotide sequence ID" value="XM_052251603.1"/>
</dbReference>
<feature type="transmembrane region" description="Helical" evidence="1">
    <location>
        <begin position="164"/>
        <end position="184"/>
    </location>
</feature>
<dbReference type="Proteomes" id="UP000515211">
    <property type="component" value="Chromosome 7"/>
</dbReference>
<sequence>MGLGLETWRRHGVRVGGLCEDSSRVEKSVPQFALLTTFLRNLCYAALAALPPPPLPPPFLHSSASCLCRRPLLFQRYEGGHHACGSCWIVKLTTSALKIMLLKRLDFPEMKFSLYLWAMSFLAALLVKDLVFQMEHVKIAQQDILKWCNGIVEILSTMRAVQGALIIASCIQIILGFSQIWAICSRFFSRLGYKYYSDSESFVLGWELGRNWNSHANTVYSLISSTI</sequence>
<name>A0A9C6TF24_ARADU</name>
<dbReference type="GeneID" id="107459161"/>
<gene>
    <name evidence="3" type="primary">LOC107459161</name>
</gene>
<evidence type="ECO:0000256" key="1">
    <source>
        <dbReference type="SAM" id="Phobius"/>
    </source>
</evidence>
<keyword evidence="1" id="KW-0812">Transmembrane</keyword>
<protein>
    <submittedName>
        <fullName evidence="3">Uncharacterized protein LOC107459161</fullName>
    </submittedName>
</protein>